<dbReference type="InterPro" id="IPR036890">
    <property type="entry name" value="HATPase_C_sf"/>
</dbReference>
<evidence type="ECO:0000256" key="6">
    <source>
        <dbReference type="ARBA" id="ARBA00022679"/>
    </source>
</evidence>
<dbReference type="PANTHER" id="PTHR42878">
    <property type="entry name" value="TWO-COMPONENT HISTIDINE KINASE"/>
    <property type="match status" value="1"/>
</dbReference>
<evidence type="ECO:0000256" key="12">
    <source>
        <dbReference type="ARBA" id="ARBA00023012"/>
    </source>
</evidence>
<dbReference type="InterPro" id="IPR042240">
    <property type="entry name" value="CHASE_sf"/>
</dbReference>
<dbReference type="Pfam" id="PF03924">
    <property type="entry name" value="CHASE"/>
    <property type="match status" value="1"/>
</dbReference>
<dbReference type="InterPro" id="IPR004358">
    <property type="entry name" value="Sig_transdc_His_kin-like_C"/>
</dbReference>
<dbReference type="PANTHER" id="PTHR42878:SF7">
    <property type="entry name" value="SENSOR HISTIDINE KINASE GLRK"/>
    <property type="match status" value="1"/>
</dbReference>
<dbReference type="PROSITE" id="PS50109">
    <property type="entry name" value="HIS_KIN"/>
    <property type="match status" value="1"/>
</dbReference>
<evidence type="ECO:0000313" key="21">
    <source>
        <dbReference type="Proteomes" id="UP000184440"/>
    </source>
</evidence>
<evidence type="ECO:0000256" key="1">
    <source>
        <dbReference type="ARBA" id="ARBA00000085"/>
    </source>
</evidence>
<evidence type="ECO:0000256" key="3">
    <source>
        <dbReference type="ARBA" id="ARBA00004236"/>
    </source>
</evidence>
<dbReference type="InterPro" id="IPR006189">
    <property type="entry name" value="CHASE_dom"/>
</dbReference>
<dbReference type="Gene3D" id="3.30.450.350">
    <property type="entry name" value="CHASE domain"/>
    <property type="match status" value="1"/>
</dbReference>
<protein>
    <recommendedName>
        <fullName evidence="14">Sensor-like histidine kinase SenX3</fullName>
        <ecNumber evidence="4">2.7.13.3</ecNumber>
    </recommendedName>
</protein>
<name>A0A1M7PSQ5_9ACTN</name>
<dbReference type="EMBL" id="FRCS01000003">
    <property type="protein sequence ID" value="SHN20475.1"/>
    <property type="molecule type" value="Genomic_DNA"/>
</dbReference>
<keyword evidence="21" id="KW-1185">Reference proteome</keyword>
<dbReference type="FunFam" id="3.30.565.10:FF:000006">
    <property type="entry name" value="Sensor histidine kinase WalK"/>
    <property type="match status" value="1"/>
</dbReference>
<dbReference type="PRINTS" id="PR00344">
    <property type="entry name" value="BCTRLSENSOR"/>
</dbReference>
<dbReference type="GO" id="GO:0030295">
    <property type="term" value="F:protein kinase activator activity"/>
    <property type="evidence" value="ECO:0007669"/>
    <property type="project" value="TreeGrafter"/>
</dbReference>
<gene>
    <name evidence="20" type="ORF">SAMN05443668_103646</name>
</gene>
<evidence type="ECO:0000256" key="7">
    <source>
        <dbReference type="ARBA" id="ARBA00022692"/>
    </source>
</evidence>
<evidence type="ECO:0000256" key="16">
    <source>
        <dbReference type="SAM" id="Phobius"/>
    </source>
</evidence>
<evidence type="ECO:0000256" key="15">
    <source>
        <dbReference type="SAM" id="MobiDB-lite"/>
    </source>
</evidence>
<feature type="domain" description="CHASE" evidence="19">
    <location>
        <begin position="162"/>
        <end position="246"/>
    </location>
</feature>
<accession>A0A1M7PSQ5</accession>
<sequence>MREHRKDGLERGIRSVAALTVLVVLVGSLASLGVGSVLRDSAQRSAVRVLDVRTAVLAATVRTEVNRYIDQMRTLAAAFGAMDTLTAADFARATAALGPISLPGATSIAYLVPVAHDRVAAVQAAWRARGSTGLVIRPYGTGTHAVVVLSTRLDAKGTLGHGVDVNQAPAPRAAVREALRNDAVTVSDTYQLIIDRQLPPEVRQNSFALTAPVHGFDAAGNRQFRGWIMMGLRGQDFIRTTLSRVALRMIDVSLSARNADGRETEVAGLVADSTDRRDQFRTVEMPVAQRRWVLRTAAVSADLPGGNQMLSTALTAALLGFTALLAALVGTLAGARRRAERRVRVATTELRATEREARDQARLLGTVLDTITEGVGVVDSNGQFLAHNPAAKRMLGINDDISDPDQWQQHYGLFRPDGSEFPTEELPLMRALAGEAPDEVEMLVRNRARPEGALITVSARQLQLADGSIGAVAVFHDVTQARAYEAELQAFAGVVAHDLKSPLTTVVGYGELLSDILTEEASAPVREEGLGHLERIQATAERMRTLIDDLLSYSSARDATLHRASFPLGDVVHEVVAARLEASRARGHFPDIYVGPLPFVEGDPVLIRQVLDNLVGNALKYTPPGRPARVDITARSEAGVWVRVEVADRGIGIPHGEHGRVFARFHRAHTGESYPGTGLGLAICQRIVERHGGTIGADDNPGGGTRFWFTLPYGEEPADTPQAALIPERASSGRSSSA</sequence>
<dbReference type="InterPro" id="IPR003594">
    <property type="entry name" value="HATPase_dom"/>
</dbReference>
<keyword evidence="8" id="KW-0547">Nucleotide-binding</keyword>
<reference evidence="20 21" key="1">
    <citation type="submission" date="2016-11" db="EMBL/GenBank/DDBJ databases">
        <authorList>
            <person name="Jaros S."/>
            <person name="Januszkiewicz K."/>
            <person name="Wedrychowicz H."/>
        </authorList>
    </citation>
    <scope>NUCLEOTIDE SEQUENCE [LARGE SCALE GENOMIC DNA]</scope>
    <source>
        <strain evidence="20 21">DSM 46144</strain>
    </source>
</reference>
<dbReference type="GO" id="GO:0005524">
    <property type="term" value="F:ATP binding"/>
    <property type="evidence" value="ECO:0007669"/>
    <property type="project" value="UniProtKB-KW"/>
</dbReference>
<evidence type="ECO:0000256" key="10">
    <source>
        <dbReference type="ARBA" id="ARBA00022840"/>
    </source>
</evidence>
<proteinExistence type="predicted"/>
<keyword evidence="12" id="KW-0902">Two-component regulatory system</keyword>
<dbReference type="RefSeq" id="WP_073256890.1">
    <property type="nucleotide sequence ID" value="NZ_FRCS01000003.1"/>
</dbReference>
<dbReference type="InterPro" id="IPR050351">
    <property type="entry name" value="BphY/WalK/GraS-like"/>
</dbReference>
<dbReference type="AlphaFoldDB" id="A0A1M7PSQ5"/>
<dbReference type="SMART" id="SM00387">
    <property type="entry name" value="HATPase_c"/>
    <property type="match status" value="1"/>
</dbReference>
<dbReference type="InterPro" id="IPR035965">
    <property type="entry name" value="PAS-like_dom_sf"/>
</dbReference>
<dbReference type="SUPFAM" id="SSF55785">
    <property type="entry name" value="PYP-like sensor domain (PAS domain)"/>
    <property type="match status" value="1"/>
</dbReference>
<dbReference type="SMART" id="SM01079">
    <property type="entry name" value="CHASE"/>
    <property type="match status" value="1"/>
</dbReference>
<dbReference type="CDD" id="cd00130">
    <property type="entry name" value="PAS"/>
    <property type="match status" value="1"/>
</dbReference>
<comment type="catalytic activity">
    <reaction evidence="1">
        <text>ATP + protein L-histidine = ADP + protein N-phospho-L-histidine.</text>
        <dbReference type="EC" id="2.7.13.3"/>
    </reaction>
</comment>
<dbReference type="PROSITE" id="PS50112">
    <property type="entry name" value="PAS"/>
    <property type="match status" value="1"/>
</dbReference>
<evidence type="ECO:0000256" key="9">
    <source>
        <dbReference type="ARBA" id="ARBA00022777"/>
    </source>
</evidence>
<keyword evidence="9 20" id="KW-0418">Kinase</keyword>
<comment type="subcellular location">
    <subcellularLocation>
        <location evidence="3">Cell membrane</location>
    </subcellularLocation>
    <subcellularLocation>
        <location evidence="2">Membrane</location>
        <topology evidence="2">Multi-pass membrane protein</topology>
    </subcellularLocation>
</comment>
<dbReference type="CDD" id="cd00082">
    <property type="entry name" value="HisKA"/>
    <property type="match status" value="1"/>
</dbReference>
<keyword evidence="5" id="KW-0597">Phosphoprotein</keyword>
<dbReference type="InterPro" id="IPR005467">
    <property type="entry name" value="His_kinase_dom"/>
</dbReference>
<evidence type="ECO:0000259" key="17">
    <source>
        <dbReference type="PROSITE" id="PS50109"/>
    </source>
</evidence>
<feature type="domain" description="PAS" evidence="18">
    <location>
        <begin position="360"/>
        <end position="400"/>
    </location>
</feature>
<dbReference type="Gene3D" id="3.30.450.20">
    <property type="entry name" value="PAS domain"/>
    <property type="match status" value="1"/>
</dbReference>
<feature type="domain" description="Histidine kinase" evidence="17">
    <location>
        <begin position="494"/>
        <end position="715"/>
    </location>
</feature>
<evidence type="ECO:0000256" key="5">
    <source>
        <dbReference type="ARBA" id="ARBA00022553"/>
    </source>
</evidence>
<dbReference type="SUPFAM" id="SSF55874">
    <property type="entry name" value="ATPase domain of HSP90 chaperone/DNA topoisomerase II/histidine kinase"/>
    <property type="match status" value="1"/>
</dbReference>
<dbReference type="InterPro" id="IPR003661">
    <property type="entry name" value="HisK_dim/P_dom"/>
</dbReference>
<dbReference type="PROSITE" id="PS50839">
    <property type="entry name" value="CHASE"/>
    <property type="match status" value="1"/>
</dbReference>
<evidence type="ECO:0000259" key="18">
    <source>
        <dbReference type="PROSITE" id="PS50112"/>
    </source>
</evidence>
<dbReference type="Pfam" id="PF08448">
    <property type="entry name" value="PAS_4"/>
    <property type="match status" value="1"/>
</dbReference>
<feature type="transmembrane region" description="Helical" evidence="16">
    <location>
        <begin position="313"/>
        <end position="335"/>
    </location>
</feature>
<evidence type="ECO:0000256" key="11">
    <source>
        <dbReference type="ARBA" id="ARBA00022989"/>
    </source>
</evidence>
<dbReference type="Gene3D" id="3.30.565.10">
    <property type="entry name" value="Histidine kinase-like ATPase, C-terminal domain"/>
    <property type="match status" value="1"/>
</dbReference>
<organism evidence="20 21">
    <name type="scientific">Cryptosporangium aurantiacum</name>
    <dbReference type="NCBI Taxonomy" id="134849"/>
    <lineage>
        <taxon>Bacteria</taxon>
        <taxon>Bacillati</taxon>
        <taxon>Actinomycetota</taxon>
        <taxon>Actinomycetes</taxon>
        <taxon>Cryptosporangiales</taxon>
        <taxon>Cryptosporangiaceae</taxon>
        <taxon>Cryptosporangium</taxon>
    </lineage>
</organism>
<feature type="transmembrane region" description="Helical" evidence="16">
    <location>
        <begin position="12"/>
        <end position="38"/>
    </location>
</feature>
<feature type="region of interest" description="Disordered" evidence="15">
    <location>
        <begin position="718"/>
        <end position="738"/>
    </location>
</feature>
<keyword evidence="13 16" id="KW-0472">Membrane</keyword>
<dbReference type="Pfam" id="PF02518">
    <property type="entry name" value="HATPase_c"/>
    <property type="match status" value="1"/>
</dbReference>
<evidence type="ECO:0000259" key="19">
    <source>
        <dbReference type="PROSITE" id="PS50839"/>
    </source>
</evidence>
<dbReference type="GO" id="GO:0007234">
    <property type="term" value="P:osmosensory signaling via phosphorelay pathway"/>
    <property type="evidence" value="ECO:0007669"/>
    <property type="project" value="TreeGrafter"/>
</dbReference>
<dbReference type="STRING" id="134849.SAMN05443668_103646"/>
<dbReference type="InterPro" id="IPR036097">
    <property type="entry name" value="HisK_dim/P_sf"/>
</dbReference>
<evidence type="ECO:0000256" key="8">
    <source>
        <dbReference type="ARBA" id="ARBA00022741"/>
    </source>
</evidence>
<evidence type="ECO:0000256" key="4">
    <source>
        <dbReference type="ARBA" id="ARBA00012438"/>
    </source>
</evidence>
<dbReference type="Gene3D" id="1.10.287.130">
    <property type="match status" value="1"/>
</dbReference>
<dbReference type="InterPro" id="IPR013656">
    <property type="entry name" value="PAS_4"/>
</dbReference>
<evidence type="ECO:0000313" key="20">
    <source>
        <dbReference type="EMBL" id="SHN20475.1"/>
    </source>
</evidence>
<dbReference type="EC" id="2.7.13.3" evidence="4"/>
<keyword evidence="6" id="KW-0808">Transferase</keyword>
<dbReference type="GO" id="GO:0000156">
    <property type="term" value="F:phosphorelay response regulator activity"/>
    <property type="evidence" value="ECO:0007669"/>
    <property type="project" value="TreeGrafter"/>
</dbReference>
<dbReference type="Pfam" id="PF00512">
    <property type="entry name" value="HisKA"/>
    <property type="match status" value="1"/>
</dbReference>
<evidence type="ECO:0000256" key="14">
    <source>
        <dbReference type="ARBA" id="ARBA00039401"/>
    </source>
</evidence>
<evidence type="ECO:0000256" key="13">
    <source>
        <dbReference type="ARBA" id="ARBA00023136"/>
    </source>
</evidence>
<dbReference type="Proteomes" id="UP000184440">
    <property type="component" value="Unassembled WGS sequence"/>
</dbReference>
<dbReference type="GO" id="GO:0005886">
    <property type="term" value="C:plasma membrane"/>
    <property type="evidence" value="ECO:0007669"/>
    <property type="project" value="UniProtKB-SubCell"/>
</dbReference>
<dbReference type="InterPro" id="IPR000014">
    <property type="entry name" value="PAS"/>
</dbReference>
<dbReference type="GO" id="GO:0000155">
    <property type="term" value="F:phosphorelay sensor kinase activity"/>
    <property type="evidence" value="ECO:0007669"/>
    <property type="project" value="InterPro"/>
</dbReference>
<dbReference type="SMART" id="SM00388">
    <property type="entry name" value="HisKA"/>
    <property type="match status" value="1"/>
</dbReference>
<dbReference type="SUPFAM" id="SSF47384">
    <property type="entry name" value="Homodimeric domain of signal transducing histidine kinase"/>
    <property type="match status" value="1"/>
</dbReference>
<dbReference type="OrthoDB" id="5241402at2"/>
<keyword evidence="10" id="KW-0067">ATP-binding</keyword>
<evidence type="ECO:0000256" key="2">
    <source>
        <dbReference type="ARBA" id="ARBA00004141"/>
    </source>
</evidence>
<keyword evidence="11 16" id="KW-1133">Transmembrane helix</keyword>
<keyword evidence="7 16" id="KW-0812">Transmembrane</keyword>